<evidence type="ECO:0000313" key="2">
    <source>
        <dbReference type="Proteomes" id="UP000828390"/>
    </source>
</evidence>
<organism evidence="1 2">
    <name type="scientific">Dreissena polymorpha</name>
    <name type="common">Zebra mussel</name>
    <name type="synonym">Mytilus polymorpha</name>
    <dbReference type="NCBI Taxonomy" id="45954"/>
    <lineage>
        <taxon>Eukaryota</taxon>
        <taxon>Metazoa</taxon>
        <taxon>Spiralia</taxon>
        <taxon>Lophotrochozoa</taxon>
        <taxon>Mollusca</taxon>
        <taxon>Bivalvia</taxon>
        <taxon>Autobranchia</taxon>
        <taxon>Heteroconchia</taxon>
        <taxon>Euheterodonta</taxon>
        <taxon>Imparidentia</taxon>
        <taxon>Neoheterodontei</taxon>
        <taxon>Myida</taxon>
        <taxon>Dreissenoidea</taxon>
        <taxon>Dreissenidae</taxon>
        <taxon>Dreissena</taxon>
    </lineage>
</organism>
<gene>
    <name evidence="1" type="ORF">DPMN_063681</name>
</gene>
<proteinExistence type="predicted"/>
<dbReference type="EMBL" id="JAIWYP010000013">
    <property type="protein sequence ID" value="KAH3720777.1"/>
    <property type="molecule type" value="Genomic_DNA"/>
</dbReference>
<reference evidence="1" key="2">
    <citation type="submission" date="2020-11" db="EMBL/GenBank/DDBJ databases">
        <authorList>
            <person name="McCartney M.A."/>
            <person name="Auch B."/>
            <person name="Kono T."/>
            <person name="Mallez S."/>
            <person name="Becker A."/>
            <person name="Gohl D.M."/>
            <person name="Silverstein K.A.T."/>
            <person name="Koren S."/>
            <person name="Bechman K.B."/>
            <person name="Herman A."/>
            <person name="Abrahante J.E."/>
            <person name="Garbe J."/>
        </authorList>
    </citation>
    <scope>NUCLEOTIDE SEQUENCE</scope>
    <source>
        <strain evidence="1">Duluth1</strain>
        <tissue evidence="1">Whole animal</tissue>
    </source>
</reference>
<protein>
    <submittedName>
        <fullName evidence="1">Uncharacterized protein</fullName>
    </submittedName>
</protein>
<reference evidence="1" key="1">
    <citation type="journal article" date="2019" name="bioRxiv">
        <title>The Genome of the Zebra Mussel, Dreissena polymorpha: A Resource for Invasive Species Research.</title>
        <authorList>
            <person name="McCartney M.A."/>
            <person name="Auch B."/>
            <person name="Kono T."/>
            <person name="Mallez S."/>
            <person name="Zhang Y."/>
            <person name="Obille A."/>
            <person name="Becker A."/>
            <person name="Abrahante J.E."/>
            <person name="Garbe J."/>
            <person name="Badalamenti J.P."/>
            <person name="Herman A."/>
            <person name="Mangelson H."/>
            <person name="Liachko I."/>
            <person name="Sullivan S."/>
            <person name="Sone E.D."/>
            <person name="Koren S."/>
            <person name="Silverstein K.A.T."/>
            <person name="Beckman K.B."/>
            <person name="Gohl D.M."/>
        </authorList>
    </citation>
    <scope>NUCLEOTIDE SEQUENCE</scope>
    <source>
        <strain evidence="1">Duluth1</strain>
        <tissue evidence="1">Whole animal</tissue>
    </source>
</reference>
<dbReference type="Proteomes" id="UP000828390">
    <property type="component" value="Unassembled WGS sequence"/>
</dbReference>
<evidence type="ECO:0000313" key="1">
    <source>
        <dbReference type="EMBL" id="KAH3720777.1"/>
    </source>
</evidence>
<keyword evidence="2" id="KW-1185">Reference proteome</keyword>
<dbReference type="AlphaFoldDB" id="A0A9D4CAZ3"/>
<comment type="caution">
    <text evidence="1">The sequence shown here is derived from an EMBL/GenBank/DDBJ whole genome shotgun (WGS) entry which is preliminary data.</text>
</comment>
<accession>A0A9D4CAZ3</accession>
<sequence length="68" mass="7630">MQDFTDLAYTKSPQLNRLIKRDASDIENMQTQITSCSPYTEDPTLKNIVNLIEAGSDVNVHAFQEVGN</sequence>
<name>A0A9D4CAZ3_DREPO</name>